<dbReference type="InterPro" id="IPR012827">
    <property type="entry name" value="Hemerythrin_metal-bd"/>
</dbReference>
<dbReference type="RefSeq" id="WP_052355922.1">
    <property type="nucleotide sequence ID" value="NZ_JACHIB010000003.1"/>
</dbReference>
<dbReference type="Gene3D" id="1.10.287.950">
    <property type="entry name" value="Methyl-accepting chemotaxis protein"/>
    <property type="match status" value="1"/>
</dbReference>
<evidence type="ECO:0000256" key="7">
    <source>
        <dbReference type="PROSITE-ProRule" id="PRU00284"/>
    </source>
</evidence>
<evidence type="ECO:0000256" key="3">
    <source>
        <dbReference type="ARBA" id="ARBA00022481"/>
    </source>
</evidence>
<protein>
    <submittedName>
        <fullName evidence="11">Methyl-accepting chemotaxis protein</fullName>
    </submittedName>
</protein>
<dbReference type="NCBIfam" id="NF002007">
    <property type="entry name" value="PRK00808.1"/>
    <property type="match status" value="1"/>
</dbReference>
<keyword evidence="3" id="KW-0488">Methylation</keyword>
<dbReference type="PROSITE" id="PS00550">
    <property type="entry name" value="HEMERYTHRINS"/>
    <property type="match status" value="1"/>
</dbReference>
<dbReference type="SMART" id="SM00283">
    <property type="entry name" value="MA"/>
    <property type="match status" value="1"/>
</dbReference>
<dbReference type="InterPro" id="IPR024478">
    <property type="entry name" value="HlyB_4HB_MCP"/>
</dbReference>
<dbReference type="NCBIfam" id="NF033749">
    <property type="entry name" value="bact_hemeryth"/>
    <property type="match status" value="1"/>
</dbReference>
<keyword evidence="9" id="KW-0812">Transmembrane</keyword>
<keyword evidence="7" id="KW-0807">Transducer</keyword>
<dbReference type="Proteomes" id="UP000541136">
    <property type="component" value="Unassembled WGS sequence"/>
</dbReference>
<dbReference type="GO" id="GO:0007165">
    <property type="term" value="P:signal transduction"/>
    <property type="evidence" value="ECO:0007669"/>
    <property type="project" value="UniProtKB-KW"/>
</dbReference>
<dbReference type="GO" id="GO:0046872">
    <property type="term" value="F:metal ion binding"/>
    <property type="evidence" value="ECO:0007669"/>
    <property type="project" value="UniProtKB-KW"/>
</dbReference>
<feature type="transmembrane region" description="Helical" evidence="9">
    <location>
        <begin position="186"/>
        <end position="207"/>
    </location>
</feature>
<proteinExistence type="inferred from homology"/>
<dbReference type="InterPro" id="IPR035938">
    <property type="entry name" value="Hemerythrin-like_sf"/>
</dbReference>
<evidence type="ECO:0000256" key="4">
    <source>
        <dbReference type="ARBA" id="ARBA00022723"/>
    </source>
</evidence>
<evidence type="ECO:0000256" key="2">
    <source>
        <dbReference type="ARBA" id="ARBA00010587"/>
    </source>
</evidence>
<feature type="coiled-coil region" evidence="8">
    <location>
        <begin position="78"/>
        <end position="105"/>
    </location>
</feature>
<feature type="domain" description="Methyl-accepting transducer" evidence="10">
    <location>
        <begin position="269"/>
        <end position="498"/>
    </location>
</feature>
<keyword evidence="9" id="KW-1133">Transmembrane helix</keyword>
<dbReference type="GO" id="GO:0005886">
    <property type="term" value="C:plasma membrane"/>
    <property type="evidence" value="ECO:0007669"/>
    <property type="project" value="TreeGrafter"/>
</dbReference>
<feature type="transmembrane region" description="Helical" evidence="9">
    <location>
        <begin position="12"/>
        <end position="33"/>
    </location>
</feature>
<dbReference type="InterPro" id="IPR051310">
    <property type="entry name" value="MCP_chemotaxis"/>
</dbReference>
<dbReference type="PROSITE" id="PS50111">
    <property type="entry name" value="CHEMOTAXIS_TRANSDUC_2"/>
    <property type="match status" value="1"/>
</dbReference>
<dbReference type="NCBIfam" id="TIGR02481">
    <property type="entry name" value="hemeryth_dom"/>
    <property type="match status" value="1"/>
</dbReference>
<dbReference type="InterPro" id="IPR012312">
    <property type="entry name" value="Hemerythrin-like"/>
</dbReference>
<dbReference type="CDD" id="cd12107">
    <property type="entry name" value="Hemerythrin"/>
    <property type="match status" value="1"/>
</dbReference>
<dbReference type="CDD" id="cd11386">
    <property type="entry name" value="MCP_signal"/>
    <property type="match status" value="1"/>
</dbReference>
<evidence type="ECO:0000256" key="1">
    <source>
        <dbReference type="ARBA" id="ARBA00004370"/>
    </source>
</evidence>
<dbReference type="GO" id="GO:0006935">
    <property type="term" value="P:chemotaxis"/>
    <property type="evidence" value="ECO:0007669"/>
    <property type="project" value="InterPro"/>
</dbReference>
<comment type="subcellular location">
    <subcellularLocation>
        <location evidence="1">Membrane</location>
    </subcellularLocation>
</comment>
<dbReference type="InterPro" id="IPR047347">
    <property type="entry name" value="YvaQ-like_sensor"/>
</dbReference>
<dbReference type="InterPro" id="IPR004089">
    <property type="entry name" value="MCPsignal_dom"/>
</dbReference>
<dbReference type="PANTHER" id="PTHR43531:SF14">
    <property type="entry name" value="METHYL-ACCEPTING CHEMOTAXIS PROTEIN I-RELATED"/>
    <property type="match status" value="1"/>
</dbReference>
<keyword evidence="8" id="KW-0175">Coiled coil</keyword>
<evidence type="ECO:0000256" key="6">
    <source>
        <dbReference type="ARBA" id="ARBA00029447"/>
    </source>
</evidence>
<keyword evidence="9" id="KW-0472">Membrane</keyword>
<evidence type="ECO:0000256" key="5">
    <source>
        <dbReference type="ARBA" id="ARBA00023004"/>
    </source>
</evidence>
<comment type="similarity">
    <text evidence="6">Belongs to the methyl-accepting chemotaxis (MCP) protein family.</text>
</comment>
<evidence type="ECO:0000256" key="8">
    <source>
        <dbReference type="SAM" id="Coils"/>
    </source>
</evidence>
<dbReference type="FunFam" id="1.10.287.950:FF:000001">
    <property type="entry name" value="Methyl-accepting chemotaxis sensory transducer"/>
    <property type="match status" value="1"/>
</dbReference>
<comment type="caution">
    <text evidence="11">The sequence shown here is derived from an EMBL/GenBank/DDBJ whole genome shotgun (WGS) entry which is preliminary data.</text>
</comment>
<dbReference type="SUPFAM" id="SSF47188">
    <property type="entry name" value="Hemerythrin-like"/>
    <property type="match status" value="1"/>
</dbReference>
<evidence type="ECO:0000313" key="11">
    <source>
        <dbReference type="EMBL" id="MBB6082713.1"/>
    </source>
</evidence>
<dbReference type="CDD" id="cd19411">
    <property type="entry name" value="MCP2201-like_sensor"/>
    <property type="match status" value="1"/>
</dbReference>
<keyword evidence="4" id="KW-0479">Metal-binding</keyword>
<dbReference type="AlphaFoldDB" id="A0A7W9WMP9"/>
<sequence length="676" mass="73303">MRNLKIGTKLLLGFSLAMFLVVLIAGIGVWRIVSTENTNAELQYRQGVHTLSLQWLGLTRVNRERDRAVGVMTDRDQIATLKGLIGETSERINQVERQVRDLIHDPADETLYQNIVAARQAFLKARDTAREAQDKGDIIRANALYATDVPQLLDRYVEQISVFADRQADQVQQVSLASVRDGQASLPILLLATLVVMILMPAFAWLITRSLTRQLGGEPSHAALVAERISKGHLDVDIQVRGQDKSSLLYAMKRMRANLARLVGDMQLGSRSIAGAVGQITEGSLELSSRTETQASSLAETAATMEELTATVRQNADNAQQANTLASTAARTATEGGAIVAELVSTMGEINTKSQQVADIIGVIDSIAFQTNILALNAAVEAARAGEQGRGFAVVAAEVRALAQRSAGAAKEIKGLIDASVESAAKGNEQAGRAGSTMQGIVEGINRVTDIMGEISAASREQATGIEEIQSAINQMDSVTQQNASLVEQSAAAAASLQAQADALSQLASAFHLSGPVDAEMVEGNDALSYSRTLLQAPKTGGAAFYPWTQELEVGIGVIDKDHQKLVSLINSLHESMSQGHSKEMAGKILDELIFYTQDHFHREEQMMRDAGYTGYEQHKKIHDTLVKKVVEFRESYRAGHSMVSVELSNFLRNWLSTHIMKTDKDYAPVMKASLR</sequence>
<dbReference type="GO" id="GO:0004888">
    <property type="term" value="F:transmembrane signaling receptor activity"/>
    <property type="evidence" value="ECO:0007669"/>
    <property type="project" value="InterPro"/>
</dbReference>
<comment type="similarity">
    <text evidence="2">Belongs to the hemerythrin family.</text>
</comment>
<dbReference type="PRINTS" id="PR00260">
    <property type="entry name" value="CHEMTRNSDUCR"/>
</dbReference>
<dbReference type="InterPro" id="IPR016131">
    <property type="entry name" value="Haemerythrin_Fe_BS"/>
</dbReference>
<dbReference type="PANTHER" id="PTHR43531">
    <property type="entry name" value="PROTEIN ICFG"/>
    <property type="match status" value="1"/>
</dbReference>
<accession>A0A7W9WMP9</accession>
<gene>
    <name evidence="11" type="ORF">HNR28_000738</name>
</gene>
<evidence type="ECO:0000313" key="12">
    <source>
        <dbReference type="Proteomes" id="UP000541136"/>
    </source>
</evidence>
<reference evidence="11 12" key="1">
    <citation type="submission" date="2020-08" db="EMBL/GenBank/DDBJ databases">
        <title>Genomic Encyclopedia of Type Strains, Phase IV (KMG-IV): sequencing the most valuable type-strain genomes for metagenomic binning, comparative biology and taxonomic classification.</title>
        <authorList>
            <person name="Goeker M."/>
        </authorList>
    </citation>
    <scope>NUCLEOTIDE SEQUENCE [LARGE SCALE GENOMIC DNA]</scope>
    <source>
        <strain evidence="11 12">DSM 12141</strain>
    </source>
</reference>
<organism evidence="11 12">
    <name type="scientific">Castellaniella defragrans</name>
    <name type="common">Alcaligenes defragrans</name>
    <dbReference type="NCBI Taxonomy" id="75697"/>
    <lineage>
        <taxon>Bacteria</taxon>
        <taxon>Pseudomonadati</taxon>
        <taxon>Pseudomonadota</taxon>
        <taxon>Betaproteobacteria</taxon>
        <taxon>Burkholderiales</taxon>
        <taxon>Alcaligenaceae</taxon>
        <taxon>Castellaniella</taxon>
    </lineage>
</organism>
<dbReference type="SUPFAM" id="SSF58104">
    <property type="entry name" value="Methyl-accepting chemotaxis protein (MCP) signaling domain"/>
    <property type="match status" value="1"/>
</dbReference>
<dbReference type="InterPro" id="IPR004090">
    <property type="entry name" value="Chemotax_Me-accpt_rcpt"/>
</dbReference>
<keyword evidence="5" id="KW-0408">Iron</keyword>
<name>A0A7W9WMP9_CASDE</name>
<dbReference type="EMBL" id="JACHIB010000003">
    <property type="protein sequence ID" value="MBB6082713.1"/>
    <property type="molecule type" value="Genomic_DNA"/>
</dbReference>
<dbReference type="Gene3D" id="1.20.120.50">
    <property type="entry name" value="Hemerythrin-like"/>
    <property type="match status" value="1"/>
</dbReference>
<dbReference type="Pfam" id="PF12729">
    <property type="entry name" value="4HB_MCP_1"/>
    <property type="match status" value="1"/>
</dbReference>
<evidence type="ECO:0000256" key="9">
    <source>
        <dbReference type="SAM" id="Phobius"/>
    </source>
</evidence>
<evidence type="ECO:0000259" key="10">
    <source>
        <dbReference type="PROSITE" id="PS50111"/>
    </source>
</evidence>
<dbReference type="Pfam" id="PF00015">
    <property type="entry name" value="MCPsignal"/>
    <property type="match status" value="1"/>
</dbReference>
<dbReference type="Pfam" id="PF01814">
    <property type="entry name" value="Hemerythrin"/>
    <property type="match status" value="1"/>
</dbReference>